<dbReference type="STRING" id="155865.SAMN05216515_10253"/>
<dbReference type="PANTHER" id="PTHR14136">
    <property type="entry name" value="BTB_POZ DOMAIN-CONTAINING PROTEIN KCTD9"/>
    <property type="match status" value="1"/>
</dbReference>
<dbReference type="AlphaFoldDB" id="A0A1I7EWC0"/>
<sequence length="232" mass="26644">MKEITMEKIREMASAPSGSALSLENCWMEHMDLRGLNLRALDFTLVSFRDVRFDGNDLSGISFNNALLDDCSMAGCDLRGCDLRKASMRRVNLTGADLRGADVRGAVLEDAVMTDLRVDERTRGYRMRCPETGAFIGWKKCLDDRIVMLLVPADSPRTSATNHTCRCRRAKVLKIENFDQTESYQEAWSLVDPDFCYRRGEWVEALNFNPDRWYDSTGGIHFWMERQEALRY</sequence>
<dbReference type="InterPro" id="IPR001646">
    <property type="entry name" value="5peptide_repeat"/>
</dbReference>
<dbReference type="EMBL" id="FPBT01000001">
    <property type="protein sequence ID" value="SFU28233.1"/>
    <property type="molecule type" value="Genomic_DNA"/>
</dbReference>
<dbReference type="InterPro" id="IPR051082">
    <property type="entry name" value="Pentapeptide-BTB/POZ_domain"/>
</dbReference>
<dbReference type="SUPFAM" id="SSF141571">
    <property type="entry name" value="Pentapeptide repeat-like"/>
    <property type="match status" value="1"/>
</dbReference>
<dbReference type="InterPro" id="IPR043919">
    <property type="entry name" value="DUF5758"/>
</dbReference>
<dbReference type="Pfam" id="PF00805">
    <property type="entry name" value="Pentapeptide"/>
    <property type="match status" value="1"/>
</dbReference>
<dbReference type="RefSeq" id="WP_177207360.1">
    <property type="nucleotide sequence ID" value="NZ_FOWF01000002.1"/>
</dbReference>
<evidence type="ECO:0000313" key="2">
    <source>
        <dbReference type="Proteomes" id="UP000198817"/>
    </source>
</evidence>
<protein>
    <submittedName>
        <fullName evidence="1">Pentapeptide repeat-containing protein</fullName>
    </submittedName>
</protein>
<dbReference type="PANTHER" id="PTHR14136:SF17">
    <property type="entry name" value="BTB_POZ DOMAIN-CONTAINING PROTEIN KCTD9"/>
    <property type="match status" value="1"/>
</dbReference>
<evidence type="ECO:0000313" key="1">
    <source>
        <dbReference type="EMBL" id="SFU28233.1"/>
    </source>
</evidence>
<dbReference type="Pfam" id="PF19062">
    <property type="entry name" value="DUF5758"/>
    <property type="match status" value="1"/>
</dbReference>
<organism evidence="1 2">
    <name type="scientific">Eubacterium pyruvativorans</name>
    <dbReference type="NCBI Taxonomy" id="155865"/>
    <lineage>
        <taxon>Bacteria</taxon>
        <taxon>Bacillati</taxon>
        <taxon>Bacillota</taxon>
        <taxon>Clostridia</taxon>
        <taxon>Eubacteriales</taxon>
        <taxon>Eubacteriaceae</taxon>
        <taxon>Eubacterium</taxon>
    </lineage>
</organism>
<dbReference type="Gene3D" id="2.160.20.80">
    <property type="entry name" value="E3 ubiquitin-protein ligase SopA"/>
    <property type="match status" value="1"/>
</dbReference>
<keyword evidence="2" id="KW-1185">Reference proteome</keyword>
<proteinExistence type="predicted"/>
<dbReference type="Proteomes" id="UP000198817">
    <property type="component" value="Unassembled WGS sequence"/>
</dbReference>
<accession>A0A1I7EWC0</accession>
<name>A0A1I7EWC0_9FIRM</name>
<reference evidence="1 2" key="1">
    <citation type="submission" date="2016-10" db="EMBL/GenBank/DDBJ databases">
        <authorList>
            <person name="de Groot N.N."/>
        </authorList>
    </citation>
    <scope>NUCLEOTIDE SEQUENCE [LARGE SCALE GENOMIC DNA]</scope>
    <source>
        <strain evidence="1 2">KHGC13</strain>
    </source>
</reference>
<gene>
    <name evidence="1" type="ORF">SAMN05216508_10152</name>
</gene>